<sequence length="52" mass="5915">MVRTGFYLSSNENFAFFQNYQNPKSSLDRKRKKILRGSEVLVEPTSTSTVAA</sequence>
<comment type="caution">
    <text evidence="1">The sequence shown here is derived from an EMBL/GenBank/DDBJ whole genome shotgun (WGS) entry which is preliminary data.</text>
</comment>
<evidence type="ECO:0000313" key="2">
    <source>
        <dbReference type="Proteomes" id="UP000011776"/>
    </source>
</evidence>
<name>M3I193_LEPIR</name>
<dbReference type="EMBL" id="AFME02000307">
    <property type="protein sequence ID" value="EMG09657.1"/>
    <property type="molecule type" value="Genomic_DNA"/>
</dbReference>
<organism evidence="1 2">
    <name type="scientific">Leptospira interrogans serovar Grippotyphosa str. LT2186</name>
    <dbReference type="NCBI Taxonomy" id="1001599"/>
    <lineage>
        <taxon>Bacteria</taxon>
        <taxon>Pseudomonadati</taxon>
        <taxon>Spirochaetota</taxon>
        <taxon>Spirochaetia</taxon>
        <taxon>Leptospirales</taxon>
        <taxon>Leptospiraceae</taxon>
        <taxon>Leptospira</taxon>
    </lineage>
</organism>
<dbReference type="BioCyc" id="LINT1001599:G11K9-2342-MONOMER"/>
<dbReference type="Proteomes" id="UP000011776">
    <property type="component" value="Unassembled WGS sequence"/>
</dbReference>
<gene>
    <name evidence="1" type="ORF">LEP1GSC151_5633</name>
</gene>
<protein>
    <submittedName>
        <fullName evidence="1">Uncharacterized protein</fullName>
    </submittedName>
</protein>
<proteinExistence type="predicted"/>
<dbReference type="AlphaFoldDB" id="M3I193"/>
<reference evidence="1 2" key="1">
    <citation type="submission" date="2013-02" db="EMBL/GenBank/DDBJ databases">
        <authorList>
            <person name="Harkins D.M."/>
            <person name="Durkin A.S."/>
            <person name="Brinkac L.M."/>
            <person name="Haft D.H."/>
            <person name="Selengut J.D."/>
            <person name="Sanka R."/>
            <person name="DePew J."/>
            <person name="Purushe J."/>
            <person name="Tulsiani S.M."/>
            <person name="Graham G.C."/>
            <person name="Burns M.-A."/>
            <person name="Dohnt M.F."/>
            <person name="Smythe L.D."/>
            <person name="McKay D.B."/>
            <person name="Craig S.B."/>
            <person name="Vinetz J.M."/>
            <person name="Sutton G.G."/>
            <person name="Nierman W.C."/>
            <person name="Fouts D.E."/>
        </authorList>
    </citation>
    <scope>NUCLEOTIDE SEQUENCE [LARGE SCALE GENOMIC DNA]</scope>
    <source>
        <strain evidence="1 2">LT2186</strain>
    </source>
</reference>
<accession>M3I193</accession>
<evidence type="ECO:0000313" key="1">
    <source>
        <dbReference type="EMBL" id="EMG09657.1"/>
    </source>
</evidence>